<dbReference type="PANTHER" id="PTHR31923:SF27">
    <property type="entry name" value="BSD DOMAIN-CONTAINING PROTEIN"/>
    <property type="match status" value="1"/>
</dbReference>
<feature type="compositionally biased region" description="Acidic residues" evidence="1">
    <location>
        <begin position="35"/>
        <end position="44"/>
    </location>
</feature>
<dbReference type="SMART" id="SM00751">
    <property type="entry name" value="BSD"/>
    <property type="match status" value="1"/>
</dbReference>
<proteinExistence type="predicted"/>
<dbReference type="PANTHER" id="PTHR31923">
    <property type="entry name" value="BSD DOMAIN-CONTAINING PROTEIN"/>
    <property type="match status" value="1"/>
</dbReference>
<dbReference type="EMBL" id="JAUIZM010000009">
    <property type="protein sequence ID" value="KAK1366930.1"/>
    <property type="molecule type" value="Genomic_DNA"/>
</dbReference>
<protein>
    <submittedName>
        <fullName evidence="3">BSD domain-containing protein</fullName>
    </submittedName>
</protein>
<feature type="domain" description="BSD" evidence="2">
    <location>
        <begin position="165"/>
        <end position="217"/>
    </location>
</feature>
<name>A0AAD8M986_9APIA</name>
<evidence type="ECO:0000259" key="2">
    <source>
        <dbReference type="PROSITE" id="PS50858"/>
    </source>
</evidence>
<evidence type="ECO:0000256" key="1">
    <source>
        <dbReference type="SAM" id="MobiDB-lite"/>
    </source>
</evidence>
<accession>A0AAD8M986</accession>
<dbReference type="InterPro" id="IPR035925">
    <property type="entry name" value="BSD_dom_sf"/>
</dbReference>
<sequence>MSWLARSIATSLRLDDDDDNIISDDFADKVAAGENDSDQSDDDEQRGGGMKEDFSELKQTLTRQIWGVASFLAPPPPPPLPNCRERPDLFGADRNLEIRDEEIEVDSAKCRSGGYRDLAQMLPYRLEDQIGGAVGITEESLAFASNIAHHPETWLDFPLSEEDDIDDFDMSDAQFEHAAAVERLVPRLAALRIELCPVHMSKGYFWKVYFVLLYSRLNRHDAEILSTQQLAAARSLWMQELQKRLKPESFQCSSNFYAKESSCFHADDFVPYSPRFRKYTDSLTSAFEPATCAATESEVEKYPVVSSDSPTVDKSVIREESVTQTREKEAVAGPSYKGSVQQFDDDDDWLEQQSVDGYCGPTIFFGTDDDVSFSDLEDDCTMPMKSKSPLNNLNMSPKAS</sequence>
<comment type="caution">
    <text evidence="3">The sequence shown here is derived from an EMBL/GenBank/DDBJ whole genome shotgun (WGS) entry which is preliminary data.</text>
</comment>
<reference evidence="3" key="1">
    <citation type="submission" date="2023-02" db="EMBL/GenBank/DDBJ databases">
        <title>Genome of toxic invasive species Heracleum sosnowskyi carries increased number of genes despite the absence of recent whole-genome duplications.</title>
        <authorList>
            <person name="Schelkunov M."/>
            <person name="Shtratnikova V."/>
            <person name="Makarenko M."/>
            <person name="Klepikova A."/>
            <person name="Omelchenko D."/>
            <person name="Novikova G."/>
            <person name="Obukhova E."/>
            <person name="Bogdanov V."/>
            <person name="Penin A."/>
            <person name="Logacheva M."/>
        </authorList>
    </citation>
    <scope>NUCLEOTIDE SEQUENCE</scope>
    <source>
        <strain evidence="3">Hsosn_3</strain>
        <tissue evidence="3">Leaf</tissue>
    </source>
</reference>
<feature type="region of interest" description="Disordered" evidence="1">
    <location>
        <begin position="16"/>
        <end position="50"/>
    </location>
</feature>
<dbReference type="Proteomes" id="UP001237642">
    <property type="component" value="Unassembled WGS sequence"/>
</dbReference>
<dbReference type="Pfam" id="PF03909">
    <property type="entry name" value="BSD"/>
    <property type="match status" value="1"/>
</dbReference>
<organism evidence="3 4">
    <name type="scientific">Heracleum sosnowskyi</name>
    <dbReference type="NCBI Taxonomy" id="360622"/>
    <lineage>
        <taxon>Eukaryota</taxon>
        <taxon>Viridiplantae</taxon>
        <taxon>Streptophyta</taxon>
        <taxon>Embryophyta</taxon>
        <taxon>Tracheophyta</taxon>
        <taxon>Spermatophyta</taxon>
        <taxon>Magnoliopsida</taxon>
        <taxon>eudicotyledons</taxon>
        <taxon>Gunneridae</taxon>
        <taxon>Pentapetalae</taxon>
        <taxon>asterids</taxon>
        <taxon>campanulids</taxon>
        <taxon>Apiales</taxon>
        <taxon>Apiaceae</taxon>
        <taxon>Apioideae</taxon>
        <taxon>apioid superclade</taxon>
        <taxon>Tordylieae</taxon>
        <taxon>Tordyliinae</taxon>
        <taxon>Heracleum</taxon>
    </lineage>
</organism>
<evidence type="ECO:0000313" key="4">
    <source>
        <dbReference type="Proteomes" id="UP001237642"/>
    </source>
</evidence>
<reference evidence="3" key="2">
    <citation type="submission" date="2023-05" db="EMBL/GenBank/DDBJ databases">
        <authorList>
            <person name="Schelkunov M.I."/>
        </authorList>
    </citation>
    <scope>NUCLEOTIDE SEQUENCE</scope>
    <source>
        <strain evidence="3">Hsosn_3</strain>
        <tissue evidence="3">Leaf</tissue>
    </source>
</reference>
<evidence type="ECO:0000313" key="3">
    <source>
        <dbReference type="EMBL" id="KAK1366930.1"/>
    </source>
</evidence>
<dbReference type="AlphaFoldDB" id="A0AAD8M986"/>
<keyword evidence="4" id="KW-1185">Reference proteome</keyword>
<dbReference type="InterPro" id="IPR005607">
    <property type="entry name" value="BSD_dom"/>
</dbReference>
<gene>
    <name evidence="3" type="ORF">POM88_042491</name>
</gene>
<dbReference type="SUPFAM" id="SSF140383">
    <property type="entry name" value="BSD domain-like"/>
    <property type="match status" value="1"/>
</dbReference>
<dbReference type="PROSITE" id="PS50858">
    <property type="entry name" value="BSD"/>
    <property type="match status" value="1"/>
</dbReference>
<dbReference type="Gene3D" id="1.10.3970.10">
    <property type="entry name" value="BSD domain"/>
    <property type="match status" value="1"/>
</dbReference>